<keyword evidence="7 8" id="KW-0802">TPR repeat</keyword>
<dbReference type="SUPFAM" id="SSF48452">
    <property type="entry name" value="TPR-like"/>
    <property type="match status" value="2"/>
</dbReference>
<dbReference type="InterPro" id="IPR019734">
    <property type="entry name" value="TPR_rpt"/>
</dbReference>
<dbReference type="Gene3D" id="1.25.40.10">
    <property type="entry name" value="Tetratricopeptide repeat domain"/>
    <property type="match status" value="1"/>
</dbReference>
<dbReference type="KEGG" id="rpe:RPE_1524"/>
<evidence type="ECO:0000256" key="2">
    <source>
        <dbReference type="ARBA" id="ARBA00005386"/>
    </source>
</evidence>
<evidence type="ECO:0000256" key="9">
    <source>
        <dbReference type="SAM" id="MobiDB-lite"/>
    </source>
</evidence>
<dbReference type="Gene3D" id="3.40.50.11380">
    <property type="match status" value="1"/>
</dbReference>
<dbReference type="eggNOG" id="COG3914">
    <property type="taxonomic scope" value="Bacteria"/>
</dbReference>
<evidence type="ECO:0000313" key="11">
    <source>
        <dbReference type="EMBL" id="ABJ05474.1"/>
    </source>
</evidence>
<keyword evidence="5" id="KW-0808">Transferase</keyword>
<evidence type="ECO:0000256" key="1">
    <source>
        <dbReference type="ARBA" id="ARBA00004922"/>
    </source>
</evidence>
<dbReference type="Pfam" id="PF13844">
    <property type="entry name" value="Glyco_transf_41"/>
    <property type="match status" value="2"/>
</dbReference>
<gene>
    <name evidence="11" type="ordered locus">RPE_1524</name>
</gene>
<dbReference type="Gene3D" id="3.40.50.2000">
    <property type="entry name" value="Glycogen Phosphorylase B"/>
    <property type="match status" value="1"/>
</dbReference>
<dbReference type="PANTHER" id="PTHR44835:SF1">
    <property type="entry name" value="PROTEIN O-GLCNAC TRANSFERASE"/>
    <property type="match status" value="1"/>
</dbReference>
<name>Q07RG0_RHOP5</name>
<feature type="repeat" description="TPR" evidence="8">
    <location>
        <begin position="103"/>
        <end position="136"/>
    </location>
</feature>
<dbReference type="EMBL" id="CP000463">
    <property type="protein sequence ID" value="ABJ05474.1"/>
    <property type="molecule type" value="Genomic_DNA"/>
</dbReference>
<feature type="domain" description="O-GlcNAc transferase C-terminal" evidence="10">
    <location>
        <begin position="528"/>
        <end position="681"/>
    </location>
</feature>
<dbReference type="EC" id="2.4.1.255" evidence="3"/>
<dbReference type="eggNOG" id="COG0457">
    <property type="taxonomic scope" value="Bacteria"/>
</dbReference>
<comment type="pathway">
    <text evidence="1">Protein modification; protein glycosylation.</text>
</comment>
<dbReference type="InterPro" id="IPR011990">
    <property type="entry name" value="TPR-like_helical_dom_sf"/>
</dbReference>
<evidence type="ECO:0000259" key="10">
    <source>
        <dbReference type="Pfam" id="PF13844"/>
    </source>
</evidence>
<organism evidence="11">
    <name type="scientific">Rhodopseudomonas palustris (strain BisA53)</name>
    <dbReference type="NCBI Taxonomy" id="316055"/>
    <lineage>
        <taxon>Bacteria</taxon>
        <taxon>Pseudomonadati</taxon>
        <taxon>Pseudomonadota</taxon>
        <taxon>Alphaproteobacteria</taxon>
        <taxon>Hyphomicrobiales</taxon>
        <taxon>Nitrobacteraceae</taxon>
        <taxon>Rhodopseudomonas</taxon>
    </lineage>
</organism>
<dbReference type="Pfam" id="PF14559">
    <property type="entry name" value="TPR_19"/>
    <property type="match status" value="1"/>
</dbReference>
<evidence type="ECO:0000256" key="4">
    <source>
        <dbReference type="ARBA" id="ARBA00022676"/>
    </source>
</evidence>
<feature type="compositionally biased region" description="Basic and acidic residues" evidence="9">
    <location>
        <begin position="1"/>
        <end position="15"/>
    </location>
</feature>
<evidence type="ECO:0000256" key="3">
    <source>
        <dbReference type="ARBA" id="ARBA00011970"/>
    </source>
</evidence>
<accession>Q07RG0</accession>
<evidence type="ECO:0000256" key="5">
    <source>
        <dbReference type="ARBA" id="ARBA00022679"/>
    </source>
</evidence>
<dbReference type="PROSITE" id="PS50005">
    <property type="entry name" value="TPR"/>
    <property type="match status" value="4"/>
</dbReference>
<feature type="domain" description="O-GlcNAc transferase C-terminal" evidence="10">
    <location>
        <begin position="356"/>
        <end position="501"/>
    </location>
</feature>
<feature type="repeat" description="TPR" evidence="8">
    <location>
        <begin position="171"/>
        <end position="204"/>
    </location>
</feature>
<dbReference type="SUPFAM" id="SSF53756">
    <property type="entry name" value="UDP-Glycosyltransferase/glycogen phosphorylase"/>
    <property type="match status" value="1"/>
</dbReference>
<proteinExistence type="inferred from homology"/>
<reference evidence="11" key="1">
    <citation type="submission" date="2006-09" db="EMBL/GenBank/DDBJ databases">
        <title>Complete sequence of Rhodopseudomonas palustris BisA53.</title>
        <authorList>
            <consortium name="US DOE Joint Genome Institute"/>
            <person name="Copeland A."/>
            <person name="Lucas S."/>
            <person name="Lapidus A."/>
            <person name="Barry K."/>
            <person name="Detter J.C."/>
            <person name="Glavina del Rio T."/>
            <person name="Hammon N."/>
            <person name="Israni S."/>
            <person name="Dalin E."/>
            <person name="Tice H."/>
            <person name="Pitluck S."/>
            <person name="Chain P."/>
            <person name="Malfatti S."/>
            <person name="Shin M."/>
            <person name="Vergez L."/>
            <person name="Schmutz J."/>
            <person name="Larimer F."/>
            <person name="Land M."/>
            <person name="Hauser L."/>
            <person name="Pelletier D.A."/>
            <person name="Kyrpides N."/>
            <person name="Kim E."/>
            <person name="Harwood C.S."/>
            <person name="Oda Y."/>
            <person name="Richardson P."/>
        </authorList>
    </citation>
    <scope>NUCLEOTIDE SEQUENCE [LARGE SCALE GENOMIC DNA]</scope>
    <source>
        <strain evidence="11">BisA53</strain>
    </source>
</reference>
<dbReference type="GO" id="GO:0097363">
    <property type="term" value="F:protein O-acetylglucosaminyltransferase activity"/>
    <property type="evidence" value="ECO:0007669"/>
    <property type="project" value="UniProtKB-EC"/>
</dbReference>
<dbReference type="STRING" id="316055.RPE_1524"/>
<evidence type="ECO:0000256" key="8">
    <source>
        <dbReference type="PROSITE-ProRule" id="PRU00339"/>
    </source>
</evidence>
<feature type="repeat" description="TPR" evidence="8">
    <location>
        <begin position="273"/>
        <end position="306"/>
    </location>
</feature>
<dbReference type="PANTHER" id="PTHR44835">
    <property type="entry name" value="UDP-N-ACETYLGLUCOSAMINE--PEPTIDE N-ACETYLGLUCOSAMINYLTRANSFERASE SPINDLY-RELATED"/>
    <property type="match status" value="1"/>
</dbReference>
<keyword evidence="6" id="KW-0677">Repeat</keyword>
<dbReference type="SMART" id="SM00028">
    <property type="entry name" value="TPR"/>
    <property type="match status" value="8"/>
</dbReference>
<evidence type="ECO:0000256" key="6">
    <source>
        <dbReference type="ARBA" id="ARBA00022737"/>
    </source>
</evidence>
<dbReference type="InterPro" id="IPR029489">
    <property type="entry name" value="OGT/SEC/SPY_C"/>
</dbReference>
<feature type="region of interest" description="Disordered" evidence="9">
    <location>
        <begin position="1"/>
        <end position="31"/>
    </location>
</feature>
<dbReference type="AlphaFoldDB" id="Q07RG0"/>
<dbReference type="CAZy" id="GT41">
    <property type="family name" value="Glycosyltransferase Family 41"/>
</dbReference>
<comment type="similarity">
    <text evidence="2">Belongs to the glycosyltransferase 41 family. O-GlcNAc transferase subfamily.</text>
</comment>
<protein>
    <recommendedName>
        <fullName evidence="3">protein O-GlcNAc transferase</fullName>
        <ecNumber evidence="3">2.4.1.255</ecNumber>
    </recommendedName>
</protein>
<sequence length="732" mass="81267">MPEEHLIPTHSDTHMHPGRKNAPPLRSNPDKDYEPVLQLVRARMLHQAGQLDEAKSAYKKVLKKAPNNFQALHFYALAEHQSGHLETGIRNLKRALLIDPNSAPAHSDMANMMIDANRFEEALKSCDKAIALDPKLVLAHHNRGHTLLHLERLEDAVASLDDALALDPNRADSWNDRGNSLQKLARYDEALESYAKAIAIDPLHDMAYMNRASTFKELKRLDDALASYDRALSIGKRPVEAGICRAEILLNKKNVKDAMQTVTAVLNIEPNSVSGLTLLGNCMASLGDAETAIALYSRALAIAPSYEPAISSKIFSLDFCADASFESQQAARSNWWDCIGANIYKACAAPVDNDRDLNRRLVIGYVSADFRHHSAAFSFRPVLAHHDKQRFEVVCYSGVVVPDETTHGFQAIADKWRDMSQWTDNQLAQAIKADKVDILVDLSGHSAGNRLRVFARKVAPVQITAWGHSTGTGLPTIDYLFGDPIAIPQEVRHFYAETIYDLPAIVTIEPPPSQWRTTELPLDRNGYLTYGSFNRVSKISDQALQVWSRIMSGSPTSRLVIKDHTIEDPAVRQTLLAKFAANGVGPERITLLGSTSRQDHLITLQQIDLCLDPFPQCGGVSSWEALYMGVPVVTKMGHTATGRLGAAIMSTAGIPDFIGNDDAHYIQIGQNPDPERLRSIRQGLPGFIYERCGPVAYTHAVEDAYRAMWKTYCESPAWTKMQFGKQRPQKRN</sequence>
<dbReference type="Pfam" id="PF13432">
    <property type="entry name" value="TPR_16"/>
    <property type="match status" value="2"/>
</dbReference>
<dbReference type="PROSITE" id="PS50293">
    <property type="entry name" value="TPR_REGION"/>
    <property type="match status" value="1"/>
</dbReference>
<feature type="repeat" description="TPR" evidence="8">
    <location>
        <begin position="137"/>
        <end position="170"/>
    </location>
</feature>
<dbReference type="InterPro" id="IPR051939">
    <property type="entry name" value="Glycosyltr_41/O-GlcNAc_trsf"/>
</dbReference>
<keyword evidence="4" id="KW-0328">Glycosyltransferase</keyword>
<dbReference type="HOGENOM" id="CLU_001721_4_0_5"/>
<evidence type="ECO:0000256" key="7">
    <source>
        <dbReference type="ARBA" id="ARBA00022803"/>
    </source>
</evidence>